<accession>A0A1S8X8N8</accession>
<evidence type="ECO:0000259" key="1">
    <source>
        <dbReference type="PROSITE" id="PS50234"/>
    </source>
</evidence>
<evidence type="ECO:0000313" key="4">
    <source>
        <dbReference type="Proteomes" id="UP000243686"/>
    </source>
</evidence>
<dbReference type="Gene3D" id="3.40.50.410">
    <property type="entry name" value="von Willebrand factor, type A domain"/>
    <property type="match status" value="1"/>
</dbReference>
<keyword evidence="4" id="KW-1185">Reference proteome</keyword>
<dbReference type="EMBL" id="KV891620">
    <property type="protein sequence ID" value="OON23047.1"/>
    <property type="molecule type" value="Genomic_DNA"/>
</dbReference>
<organism evidence="3 4">
    <name type="scientific">Opisthorchis viverrini</name>
    <name type="common">Southeast Asian liver fluke</name>
    <dbReference type="NCBI Taxonomy" id="6198"/>
    <lineage>
        <taxon>Eukaryota</taxon>
        <taxon>Metazoa</taxon>
        <taxon>Spiralia</taxon>
        <taxon>Lophotrochozoa</taxon>
        <taxon>Platyhelminthes</taxon>
        <taxon>Trematoda</taxon>
        <taxon>Digenea</taxon>
        <taxon>Opisthorchiida</taxon>
        <taxon>Opisthorchiata</taxon>
        <taxon>Opisthorchiidae</taxon>
        <taxon>Opisthorchis</taxon>
    </lineage>
</organism>
<dbReference type="InterPro" id="IPR002035">
    <property type="entry name" value="VWF_A"/>
</dbReference>
<evidence type="ECO:0000259" key="2">
    <source>
        <dbReference type="PROSITE" id="PS51468"/>
    </source>
</evidence>
<evidence type="ECO:0000313" key="3">
    <source>
        <dbReference type="EMBL" id="OON23047.1"/>
    </source>
</evidence>
<sequence length="924" mass="102079">MMNYMKCGLITDRYGEAIPLKDVKISCDIANLSSNVEALFTYTNTLDHAAEAKFVFPMNDVAVYNFEAKIDDRVIVAECRPRTEAKTTYEEAKAKGHTAFIMEQDEKCEDIFRMSIGHIPVNGTVFVTVRYVGQLAVDASCADGTNSSRALFTLPSVINPRYAPADTTVHREFESFDGFIWNSTSYTIAFEATLLMPEPIVSVTSERDKYTVTVESEDPRHATVVLASGFKPDHDLQMVIELANPLNSFAAIEPSANDQFSPHLRHCIMAQFMPDLSAVAGEQEQRTELIFVVDRSGSMQGESIRRASESLLLLLKSLPPGCRFQIIGFGSTHAALFPEAMEYNEETLARGLQYQEAMDADMGGTEVLPALKTAYDSPLSGVGWYRQIIFLTDGDVTNADEVVGLVQSNIHKARLFSIGIGHGASTYLVSSVARAGRGLATFIRDESQLRGAVMKVLKSALEPRALPTKLHWNLQLKGADCKLTTPEIVAVPTTPPAIFSGCFSTMFAFFNGEPTELTGDLELSFDVMGDQHTVRIPISVAAGTRLLPCHKNSPLHRLAAKCLLNQLGDQLKGLQMTEGNKEQDSIRKQIEQVSCMFNVVCPLTSFIGVDPVTRNEVFVVKPYAEAEHLTNRSASFDTILVFIAADGGCRCSYLQCLAILQNVPLRASSIPLEFNGSAAPVRLCASVAPACYTSDCAPDIVDSPTFAPGGFMARNPCALVKFVLQSSLTKSVLEKQVDRITWSWLVSNTLAHISLYCRAISVTGQYFLYVARYSSLLLFKALCKYFPVCSQSTEEPVERQEDSIVKLVKLQQFSGSWPLVDEVVALLEIDAAMVRKEKPKTWQASSQNELSDSAWITMLVIAYFELRHSESEVEWELVVRKAQQWLHSQAKLVEPSTTAAKALCDKLLEQARQLIRTNMHTPTK</sequence>
<dbReference type="SMART" id="SM00609">
    <property type="entry name" value="VIT"/>
    <property type="match status" value="1"/>
</dbReference>
<dbReference type="InterPro" id="IPR036465">
    <property type="entry name" value="vWFA_dom_sf"/>
</dbReference>
<dbReference type="PROSITE" id="PS51468">
    <property type="entry name" value="VIT"/>
    <property type="match status" value="1"/>
</dbReference>
<name>A0A1S8X8N8_OPIVI</name>
<dbReference type="Proteomes" id="UP000243686">
    <property type="component" value="Unassembled WGS sequence"/>
</dbReference>
<dbReference type="PROSITE" id="PS50234">
    <property type="entry name" value="VWFA"/>
    <property type="match status" value="1"/>
</dbReference>
<feature type="domain" description="VWFA" evidence="1">
    <location>
        <begin position="288"/>
        <end position="457"/>
    </location>
</feature>
<dbReference type="SMART" id="SM00327">
    <property type="entry name" value="VWA"/>
    <property type="match status" value="1"/>
</dbReference>
<dbReference type="InterPro" id="IPR013694">
    <property type="entry name" value="VIT"/>
</dbReference>
<dbReference type="SUPFAM" id="SSF53300">
    <property type="entry name" value="vWA-like"/>
    <property type="match status" value="1"/>
</dbReference>
<dbReference type="PANTHER" id="PTHR45737:SF6">
    <property type="entry name" value="VON WILLEBRAND FACTOR A DOMAIN-CONTAINING PROTEIN 5A"/>
    <property type="match status" value="1"/>
</dbReference>
<dbReference type="Pfam" id="PF13768">
    <property type="entry name" value="VWA_3"/>
    <property type="match status" value="1"/>
</dbReference>
<dbReference type="Pfam" id="PF08487">
    <property type="entry name" value="VIT"/>
    <property type="match status" value="1"/>
</dbReference>
<protein>
    <submittedName>
        <fullName evidence="3">von Willebrand factor type A domain protein</fullName>
    </submittedName>
</protein>
<proteinExistence type="predicted"/>
<gene>
    <name evidence="3" type="ORF">X801_01051</name>
</gene>
<reference evidence="3 4" key="1">
    <citation type="submission" date="2015-03" db="EMBL/GenBank/DDBJ databases">
        <title>Draft genome of the nematode, Opisthorchis viverrini.</title>
        <authorList>
            <person name="Mitreva M."/>
        </authorList>
    </citation>
    <scope>NUCLEOTIDE SEQUENCE [LARGE SCALE GENOMIC DNA]</scope>
    <source>
        <strain evidence="3">Khon Kaen</strain>
    </source>
</reference>
<feature type="domain" description="VIT" evidence="2">
    <location>
        <begin position="4"/>
        <end position="133"/>
    </location>
</feature>
<dbReference type="PANTHER" id="PTHR45737">
    <property type="entry name" value="VON WILLEBRAND FACTOR A DOMAIN-CONTAINING PROTEIN 5A"/>
    <property type="match status" value="1"/>
</dbReference>
<dbReference type="AlphaFoldDB" id="A0A1S8X8N8"/>